<dbReference type="RefSeq" id="WP_188027433.1">
    <property type="nucleotide sequence ID" value="NZ_JACHGR010000009.1"/>
</dbReference>
<comment type="similarity">
    <text evidence="2">Belongs to the UPF0382 family.</text>
</comment>
<dbReference type="InterPro" id="IPR006696">
    <property type="entry name" value="DUF423"/>
</dbReference>
<name>A0A841GN28_9GAMM</name>
<gene>
    <name evidence="7" type="ORF">HNR75_002654</name>
</gene>
<evidence type="ECO:0000256" key="5">
    <source>
        <dbReference type="ARBA" id="ARBA00023136"/>
    </source>
</evidence>
<reference evidence="7 8" key="1">
    <citation type="submission" date="2020-08" db="EMBL/GenBank/DDBJ databases">
        <title>Genomic Encyclopedia of Type Strains, Phase IV (KMG-IV): sequencing the most valuable type-strain genomes for metagenomic binning, comparative biology and taxonomic classification.</title>
        <authorList>
            <person name="Goeker M."/>
        </authorList>
    </citation>
    <scope>NUCLEOTIDE SEQUENCE [LARGE SCALE GENOMIC DNA]</scope>
    <source>
        <strain evidence="7 8">DSM 22975</strain>
    </source>
</reference>
<evidence type="ECO:0000313" key="8">
    <source>
        <dbReference type="Proteomes" id="UP000585721"/>
    </source>
</evidence>
<protein>
    <submittedName>
        <fullName evidence="7">Uncharacterized membrane protein YgdD (TMEM256/DUF423 family)</fullName>
    </submittedName>
</protein>
<keyword evidence="5 6" id="KW-0472">Membrane</keyword>
<evidence type="ECO:0000256" key="1">
    <source>
        <dbReference type="ARBA" id="ARBA00004141"/>
    </source>
</evidence>
<dbReference type="EMBL" id="JACHGR010000009">
    <property type="protein sequence ID" value="MBB6056715.1"/>
    <property type="molecule type" value="Genomic_DNA"/>
</dbReference>
<comment type="subcellular location">
    <subcellularLocation>
        <location evidence="1">Membrane</location>
        <topology evidence="1">Multi-pass membrane protein</topology>
    </subcellularLocation>
</comment>
<evidence type="ECO:0000256" key="4">
    <source>
        <dbReference type="ARBA" id="ARBA00022989"/>
    </source>
</evidence>
<dbReference type="AlphaFoldDB" id="A0A841GN28"/>
<dbReference type="PANTHER" id="PTHR43461:SF1">
    <property type="entry name" value="TRANSMEMBRANE PROTEIN 256"/>
    <property type="match status" value="1"/>
</dbReference>
<dbReference type="Proteomes" id="UP000585721">
    <property type="component" value="Unassembled WGS sequence"/>
</dbReference>
<accession>A0A841GN28</accession>
<feature type="transmembrane region" description="Helical" evidence="6">
    <location>
        <begin position="48"/>
        <end position="65"/>
    </location>
</feature>
<feature type="transmembrane region" description="Helical" evidence="6">
    <location>
        <begin position="97"/>
        <end position="121"/>
    </location>
</feature>
<keyword evidence="4 6" id="KW-1133">Transmembrane helix</keyword>
<dbReference type="Pfam" id="PF04241">
    <property type="entry name" value="DUF423"/>
    <property type="match status" value="1"/>
</dbReference>
<comment type="caution">
    <text evidence="7">The sequence shown here is derived from an EMBL/GenBank/DDBJ whole genome shotgun (WGS) entry which is preliminary data.</text>
</comment>
<dbReference type="PANTHER" id="PTHR43461">
    <property type="entry name" value="TRANSMEMBRANE PROTEIN 256"/>
    <property type="match status" value="1"/>
</dbReference>
<evidence type="ECO:0000256" key="3">
    <source>
        <dbReference type="ARBA" id="ARBA00022692"/>
    </source>
</evidence>
<feature type="transmembrane region" description="Helical" evidence="6">
    <location>
        <begin position="72"/>
        <end position="91"/>
    </location>
</feature>
<keyword evidence="3 6" id="KW-0812">Transmembrane</keyword>
<dbReference type="GO" id="GO:0005886">
    <property type="term" value="C:plasma membrane"/>
    <property type="evidence" value="ECO:0007669"/>
    <property type="project" value="TreeGrafter"/>
</dbReference>
<evidence type="ECO:0000256" key="6">
    <source>
        <dbReference type="SAM" id="Phobius"/>
    </source>
</evidence>
<evidence type="ECO:0000256" key="2">
    <source>
        <dbReference type="ARBA" id="ARBA00009694"/>
    </source>
</evidence>
<organism evidence="7 8">
    <name type="scientific">Tolumonas osonensis</name>
    <dbReference type="NCBI Taxonomy" id="675874"/>
    <lineage>
        <taxon>Bacteria</taxon>
        <taxon>Pseudomonadati</taxon>
        <taxon>Pseudomonadota</taxon>
        <taxon>Gammaproteobacteria</taxon>
        <taxon>Aeromonadales</taxon>
        <taxon>Aeromonadaceae</taxon>
        <taxon>Tolumonas</taxon>
    </lineage>
</organism>
<evidence type="ECO:0000313" key="7">
    <source>
        <dbReference type="EMBL" id="MBB6056715.1"/>
    </source>
</evidence>
<proteinExistence type="inferred from homology"/>
<sequence length="128" mass="13583">MNHRWIILWGAALGASAVTAGAFGAHGLKNLLPPASLEAWEIAVRYQLIHAMTLLILFALAQLLDSRLIPRAAQLMTVGTLCFSGSLYLLALTGNKWLGPVTPLGGSLLIAGWLTLFYAGLKTKTGAV</sequence>
<keyword evidence="8" id="KW-1185">Reference proteome</keyword>